<dbReference type="GO" id="GO:0032259">
    <property type="term" value="P:methylation"/>
    <property type="evidence" value="ECO:0007669"/>
    <property type="project" value="UniProtKB-KW"/>
</dbReference>
<dbReference type="GO" id="GO:0008168">
    <property type="term" value="F:methyltransferase activity"/>
    <property type="evidence" value="ECO:0007669"/>
    <property type="project" value="UniProtKB-KW"/>
</dbReference>
<dbReference type="Pfam" id="PF18096">
    <property type="entry name" value="Thump_like"/>
    <property type="match status" value="1"/>
</dbReference>
<proteinExistence type="predicted"/>
<dbReference type="SUPFAM" id="SSF53335">
    <property type="entry name" value="S-adenosyl-L-methionine-dependent methyltransferases"/>
    <property type="match status" value="1"/>
</dbReference>
<dbReference type="InterPro" id="IPR054168">
    <property type="entry name" value="PG_1098_Fer"/>
</dbReference>
<dbReference type="Pfam" id="PF22013">
    <property type="entry name" value="PG_1098_Fer"/>
    <property type="match status" value="1"/>
</dbReference>
<dbReference type="EMBL" id="AP035786">
    <property type="protein sequence ID" value="BFO74175.1"/>
    <property type="molecule type" value="Genomic_DNA"/>
</dbReference>
<protein>
    <submittedName>
        <fullName evidence="3">Class I SAM-dependent methyltransferase</fullName>
    </submittedName>
</protein>
<dbReference type="Gene3D" id="3.40.50.150">
    <property type="entry name" value="Vaccinia Virus protein VP39"/>
    <property type="match status" value="1"/>
</dbReference>
<dbReference type="InterPro" id="IPR041497">
    <property type="entry name" value="Thump-like"/>
</dbReference>
<dbReference type="InterPro" id="IPR029063">
    <property type="entry name" value="SAM-dependent_MTases_sf"/>
</dbReference>
<name>A0AB33J726_9BACT</name>
<accession>A0AB33J726</accession>
<keyword evidence="3" id="KW-0489">Methyltransferase</keyword>
<dbReference type="AlphaFoldDB" id="A0AB33J726"/>
<sequence>MNTATSQFIRLHATDDVRQLALQAARYPDVDMRLALDQIAGRQAARTKLPTWAATDDLLYPPHISMEQCSSEQTARYKARLAERLCPHPTTLVDLTGGFGVDFSFMARPFERCTYVEQQPHLCEIARHNFALLGLAQAQVVCADGVDYLTSMPAVDIIFIDPARRDAHGAKTIAISDCTPDILEMASQLKPKSLYTIIKLSPMLDWHQAVADMGRQGMPVSEVHIVSVKNECKELLLVAEGKKATHSPLRIYCVNDDEGFSYDDETVGNAPQRILQGDIAPGSCLYEPHAAAMKCGCYGLLTARWDVAAIAPNSHLLVSDHLQTDFPGRRFRISAVTSMNKKSLKTALTGIDQANIATRNFPLSAPELRKRLRLKDGGHHYIFATTDATGNHLILITTPCP</sequence>
<dbReference type="Gene3D" id="1.10.10.1110">
    <property type="entry name" value="Methyltransferase PG1098, N-terminal domain"/>
    <property type="match status" value="1"/>
</dbReference>
<evidence type="ECO:0000313" key="3">
    <source>
        <dbReference type="EMBL" id="BFO74175.1"/>
    </source>
</evidence>
<evidence type="ECO:0000259" key="2">
    <source>
        <dbReference type="Pfam" id="PF22013"/>
    </source>
</evidence>
<feature type="domain" description="PG-1098 ferredoxin-like" evidence="2">
    <location>
        <begin position="285"/>
        <end position="327"/>
    </location>
</feature>
<evidence type="ECO:0000259" key="1">
    <source>
        <dbReference type="Pfam" id="PF18096"/>
    </source>
</evidence>
<gene>
    <name evidence="3" type="ORF">GTC17254_17720</name>
</gene>
<reference evidence="3" key="1">
    <citation type="submission" date="2024-07" db="EMBL/GenBank/DDBJ databases">
        <title>Complete genome sequence of Prevotella sp. YM-2024 GTC17254.</title>
        <authorList>
            <person name="Hayashi M."/>
            <person name="Muto Y."/>
            <person name="Tanaka K."/>
            <person name="Niwa H."/>
        </authorList>
    </citation>
    <scope>NUCLEOTIDE SEQUENCE</scope>
    <source>
        <strain evidence="3">GTC17254</strain>
    </source>
</reference>
<keyword evidence="3" id="KW-0808">Transferase</keyword>
<feature type="domain" description="THUMP-like" evidence="1">
    <location>
        <begin position="328"/>
        <end position="398"/>
    </location>
</feature>
<organism evidence="3">
    <name type="scientific">Prevotella sp. GTC17254</name>
    <dbReference type="NCBI Taxonomy" id="3236794"/>
    <lineage>
        <taxon>Bacteria</taxon>
        <taxon>Pseudomonadati</taxon>
        <taxon>Bacteroidota</taxon>
        <taxon>Bacteroidia</taxon>
        <taxon>Bacteroidales</taxon>
        <taxon>Prevotellaceae</taxon>
        <taxon>Prevotella</taxon>
    </lineage>
</organism>